<sequence length="95" mass="11444">MQKYQKTVSDMMSEHKELFDNFKQIHDAYVINPEANRVRFNEVGSEVVDIIRDYERRLCGNMNRGVYGKFSQNLSQKFWDEIRKIYKKIDFVGTR</sequence>
<name>A0A1F5ZII8_9BACT</name>
<organism evidence="1 2">
    <name type="scientific">Candidatus Gottesmanbacteria bacterium RBG_13_45_10</name>
    <dbReference type="NCBI Taxonomy" id="1798370"/>
    <lineage>
        <taxon>Bacteria</taxon>
        <taxon>Candidatus Gottesmaniibacteriota</taxon>
    </lineage>
</organism>
<accession>A0A1F5ZII8</accession>
<reference evidence="1 2" key="1">
    <citation type="journal article" date="2016" name="Nat. Commun.">
        <title>Thousands of microbial genomes shed light on interconnected biogeochemical processes in an aquifer system.</title>
        <authorList>
            <person name="Anantharaman K."/>
            <person name="Brown C.T."/>
            <person name="Hug L.A."/>
            <person name="Sharon I."/>
            <person name="Castelle C.J."/>
            <person name="Probst A.J."/>
            <person name="Thomas B.C."/>
            <person name="Singh A."/>
            <person name="Wilkins M.J."/>
            <person name="Karaoz U."/>
            <person name="Brodie E.L."/>
            <person name="Williams K.H."/>
            <person name="Hubbard S.S."/>
            <person name="Banfield J.F."/>
        </authorList>
    </citation>
    <scope>NUCLEOTIDE SEQUENCE [LARGE SCALE GENOMIC DNA]</scope>
</reference>
<proteinExistence type="predicted"/>
<dbReference type="Proteomes" id="UP000177268">
    <property type="component" value="Unassembled WGS sequence"/>
</dbReference>
<comment type="caution">
    <text evidence="1">The sequence shown here is derived from an EMBL/GenBank/DDBJ whole genome shotgun (WGS) entry which is preliminary data.</text>
</comment>
<evidence type="ECO:0000313" key="1">
    <source>
        <dbReference type="EMBL" id="OGG12144.1"/>
    </source>
</evidence>
<dbReference type="EMBL" id="MFIZ01000003">
    <property type="protein sequence ID" value="OGG12144.1"/>
    <property type="molecule type" value="Genomic_DNA"/>
</dbReference>
<protein>
    <submittedName>
        <fullName evidence="1">Uncharacterized protein</fullName>
    </submittedName>
</protein>
<dbReference type="AlphaFoldDB" id="A0A1F5ZII8"/>
<evidence type="ECO:0000313" key="2">
    <source>
        <dbReference type="Proteomes" id="UP000177268"/>
    </source>
</evidence>
<gene>
    <name evidence="1" type="ORF">A2Z00_03090</name>
</gene>